<dbReference type="Proteomes" id="UP001420932">
    <property type="component" value="Unassembled WGS sequence"/>
</dbReference>
<protein>
    <recommendedName>
        <fullName evidence="3">Endonuclease/exonuclease/phosphatase domain-containing protein</fullName>
    </recommendedName>
</protein>
<accession>A0AAP0P2R5</accession>
<evidence type="ECO:0000313" key="1">
    <source>
        <dbReference type="EMBL" id="KAK9127974.1"/>
    </source>
</evidence>
<reference evidence="1 2" key="1">
    <citation type="submission" date="2024-01" db="EMBL/GenBank/DDBJ databases">
        <title>Genome assemblies of Stephania.</title>
        <authorList>
            <person name="Yang L."/>
        </authorList>
    </citation>
    <scope>NUCLEOTIDE SEQUENCE [LARGE SCALE GENOMIC DNA]</scope>
    <source>
        <strain evidence="1">YNDBR</strain>
        <tissue evidence="1">Leaf</tissue>
    </source>
</reference>
<organism evidence="1 2">
    <name type="scientific">Stephania yunnanensis</name>
    <dbReference type="NCBI Taxonomy" id="152371"/>
    <lineage>
        <taxon>Eukaryota</taxon>
        <taxon>Viridiplantae</taxon>
        <taxon>Streptophyta</taxon>
        <taxon>Embryophyta</taxon>
        <taxon>Tracheophyta</taxon>
        <taxon>Spermatophyta</taxon>
        <taxon>Magnoliopsida</taxon>
        <taxon>Ranunculales</taxon>
        <taxon>Menispermaceae</taxon>
        <taxon>Menispermoideae</taxon>
        <taxon>Cissampelideae</taxon>
        <taxon>Stephania</taxon>
    </lineage>
</organism>
<name>A0AAP0P2R5_9MAGN</name>
<dbReference type="EMBL" id="JBBNAF010000007">
    <property type="protein sequence ID" value="KAK9127974.1"/>
    <property type="molecule type" value="Genomic_DNA"/>
</dbReference>
<dbReference type="SUPFAM" id="SSF56219">
    <property type="entry name" value="DNase I-like"/>
    <property type="match status" value="1"/>
</dbReference>
<sequence length="270" mass="31674">MDGFMQSIQLDEKVFIGGDLNENVGTSNDGFERVHEGFGYGNRNEEGESILEFASAYDLILENTSFKKRESHTITFSSGHNKSQIDFLLIKKIDRKICRDCKIIPGEALTTHHKLVVLDIELTQRHNMNKRVSDPRIKWWNLKHSKQVEFKEKLLKKNVWNLDLDANTMWLEMSNCIRRARSNVLGISKGLRPPKKETWWWNEDVQRAIKTKREIYKKIPKCEDEDVYNQYREARKEAKNVVSQAKINFMEDLYTRLGNRDGGNIYIYIG</sequence>
<dbReference type="Gene3D" id="3.60.10.10">
    <property type="entry name" value="Endonuclease/exonuclease/phosphatase"/>
    <property type="match status" value="1"/>
</dbReference>
<dbReference type="PANTHER" id="PTHR23227:SF67">
    <property type="entry name" value="CRANIOFACIAL DEVELOPMENT PROTEIN 2-LIKE"/>
    <property type="match status" value="1"/>
</dbReference>
<gene>
    <name evidence="1" type="ORF">Syun_016771</name>
</gene>
<evidence type="ECO:0008006" key="3">
    <source>
        <dbReference type="Google" id="ProtNLM"/>
    </source>
</evidence>
<evidence type="ECO:0000313" key="2">
    <source>
        <dbReference type="Proteomes" id="UP001420932"/>
    </source>
</evidence>
<dbReference type="InterPro" id="IPR027124">
    <property type="entry name" value="Swc5/CFDP1/2"/>
</dbReference>
<comment type="caution">
    <text evidence="1">The sequence shown here is derived from an EMBL/GenBank/DDBJ whole genome shotgun (WGS) entry which is preliminary data.</text>
</comment>
<dbReference type="InterPro" id="IPR036691">
    <property type="entry name" value="Endo/exonu/phosph_ase_sf"/>
</dbReference>
<dbReference type="AlphaFoldDB" id="A0AAP0P2R5"/>
<proteinExistence type="predicted"/>
<dbReference type="PANTHER" id="PTHR23227">
    <property type="entry name" value="BUCENTAUR RELATED"/>
    <property type="match status" value="1"/>
</dbReference>
<keyword evidence="2" id="KW-1185">Reference proteome</keyword>